<evidence type="ECO:0000256" key="5">
    <source>
        <dbReference type="ARBA" id="ARBA00023136"/>
    </source>
</evidence>
<dbReference type="OrthoDB" id="3639251at2759"/>
<sequence>MAFADSKTARWLWGNNANDRQLLARLDITLLPYFSLIWFLFGVTRASYSSAYVSGMQEALNFQGKDYNYMNTAYLVVYAVCQMPGTSLLTVARPKYVFVAANVVWSVLTLITYKTTAAWQVILLNAIEGGFSAIAYVGAQFVLGSWYKKNELGTRAAVFCVFGQLGSMAGGWIQAGLLQTLSGKSGLPAWKWIFIIVSVMTIPVALFGWVFIPDLPIHKAAWYLTAEQKEYAVSRLGASRKETWDLTVFKRIFLSWQFYLLPFLFMLYSLCVQMLQNNVMPLWMEARGYTVIQYNNYPTGIYATAILGTVVYAVISDRIKSRWEVSVAIGLTFIIGSAILVGTDVDNDVAHFVSFYLLGTTFAPQAVWYSWMADLTSHDVQLRAITTGFMNSFDFAFVTWWPLIFYPVTDAPDYHKGYIASLVTGALTLPFIAIVTYLEKRDTARGLIGRVQEDTSSGSSQDEEQNAGGPKDIDSRVNVRSAEVGV</sequence>
<feature type="transmembrane region" description="Helical" evidence="7">
    <location>
        <begin position="418"/>
        <end position="438"/>
    </location>
</feature>
<dbReference type="AlphaFoldDB" id="A0A364L994"/>
<dbReference type="GO" id="GO:0005886">
    <property type="term" value="C:plasma membrane"/>
    <property type="evidence" value="ECO:0007669"/>
    <property type="project" value="TreeGrafter"/>
</dbReference>
<feature type="transmembrane region" description="Helical" evidence="7">
    <location>
        <begin position="349"/>
        <end position="372"/>
    </location>
</feature>
<dbReference type="GO" id="GO:0015233">
    <property type="term" value="F:pantothenate transmembrane transporter activity"/>
    <property type="evidence" value="ECO:0007669"/>
    <property type="project" value="TreeGrafter"/>
</dbReference>
<keyword evidence="10" id="KW-1185">Reference proteome</keyword>
<feature type="domain" description="Major facilitator superfamily (MFS) profile" evidence="8">
    <location>
        <begin position="30"/>
        <end position="443"/>
    </location>
</feature>
<dbReference type="PANTHER" id="PTHR43791">
    <property type="entry name" value="PERMEASE-RELATED"/>
    <property type="match status" value="1"/>
</dbReference>
<evidence type="ECO:0000313" key="9">
    <source>
        <dbReference type="EMBL" id="RAO72343.1"/>
    </source>
</evidence>
<gene>
    <name evidence="9" type="ORF">BHQ10_008355</name>
</gene>
<evidence type="ECO:0000256" key="7">
    <source>
        <dbReference type="SAM" id="Phobius"/>
    </source>
</evidence>
<keyword evidence="4 7" id="KW-1133">Transmembrane helix</keyword>
<keyword evidence="5 7" id="KW-0472">Membrane</keyword>
<dbReference type="InterPro" id="IPR036259">
    <property type="entry name" value="MFS_trans_sf"/>
</dbReference>
<feature type="transmembrane region" description="Helical" evidence="7">
    <location>
        <begin position="327"/>
        <end position="343"/>
    </location>
</feature>
<dbReference type="RefSeq" id="XP_040736857.1">
    <property type="nucleotide sequence ID" value="XM_040881151.1"/>
</dbReference>
<dbReference type="Gene3D" id="1.20.1250.20">
    <property type="entry name" value="MFS general substrate transporter like domains"/>
    <property type="match status" value="2"/>
</dbReference>
<dbReference type="FunFam" id="1.20.1250.20:FF:000386">
    <property type="entry name" value="MFS general substrate transporter"/>
    <property type="match status" value="1"/>
</dbReference>
<dbReference type="SUPFAM" id="SSF103473">
    <property type="entry name" value="MFS general substrate transporter"/>
    <property type="match status" value="1"/>
</dbReference>
<dbReference type="GO" id="GO:0098717">
    <property type="term" value="P:pantothenate import across plasma membrane"/>
    <property type="evidence" value="ECO:0007669"/>
    <property type="project" value="TreeGrafter"/>
</dbReference>
<proteinExistence type="predicted"/>
<evidence type="ECO:0000256" key="3">
    <source>
        <dbReference type="ARBA" id="ARBA00022692"/>
    </source>
</evidence>
<evidence type="ECO:0000256" key="6">
    <source>
        <dbReference type="SAM" id="MobiDB-lite"/>
    </source>
</evidence>
<reference evidence="9 10" key="1">
    <citation type="journal article" date="2017" name="Biotechnol. Biofuels">
        <title>Differential beta-glucosidase expression as a function of carbon source availability in Talaromyces amestolkiae: a genomic and proteomic approach.</title>
        <authorList>
            <person name="de Eugenio L.I."/>
            <person name="Mendez-Liter J.A."/>
            <person name="Nieto-Dominguez M."/>
            <person name="Alonso L."/>
            <person name="Gil-Munoz J."/>
            <person name="Barriuso J."/>
            <person name="Prieto A."/>
            <person name="Martinez M.J."/>
        </authorList>
    </citation>
    <scope>NUCLEOTIDE SEQUENCE [LARGE SCALE GENOMIC DNA]</scope>
    <source>
        <strain evidence="9 10">CIB</strain>
    </source>
</reference>
<feature type="transmembrane region" description="Helical" evidence="7">
    <location>
        <begin position="96"/>
        <end position="113"/>
    </location>
</feature>
<feature type="transmembrane region" description="Helical" evidence="7">
    <location>
        <begin position="68"/>
        <end position="89"/>
    </location>
</feature>
<accession>A0A364L994</accession>
<feature type="transmembrane region" description="Helical" evidence="7">
    <location>
        <begin position="384"/>
        <end position="406"/>
    </location>
</feature>
<feature type="transmembrane region" description="Helical" evidence="7">
    <location>
        <begin position="119"/>
        <end position="144"/>
    </location>
</feature>
<dbReference type="PANTHER" id="PTHR43791:SF4">
    <property type="entry name" value="PANTOTHENATE TRANSPORTER FEN2"/>
    <property type="match status" value="1"/>
</dbReference>
<evidence type="ECO:0000256" key="1">
    <source>
        <dbReference type="ARBA" id="ARBA00004141"/>
    </source>
</evidence>
<evidence type="ECO:0000313" key="10">
    <source>
        <dbReference type="Proteomes" id="UP000249363"/>
    </source>
</evidence>
<dbReference type="PROSITE" id="PS50850">
    <property type="entry name" value="MFS"/>
    <property type="match status" value="1"/>
</dbReference>
<feature type="transmembrane region" description="Helical" evidence="7">
    <location>
        <begin position="156"/>
        <end position="177"/>
    </location>
</feature>
<dbReference type="GeneID" id="63797569"/>
<feature type="transmembrane region" description="Helical" evidence="7">
    <location>
        <begin position="296"/>
        <end position="315"/>
    </location>
</feature>
<dbReference type="InterPro" id="IPR011701">
    <property type="entry name" value="MFS"/>
</dbReference>
<dbReference type="Proteomes" id="UP000249363">
    <property type="component" value="Unassembled WGS sequence"/>
</dbReference>
<feature type="transmembrane region" description="Helical" evidence="7">
    <location>
        <begin position="189"/>
        <end position="212"/>
    </location>
</feature>
<evidence type="ECO:0000259" key="8">
    <source>
        <dbReference type="PROSITE" id="PS50850"/>
    </source>
</evidence>
<organism evidence="9 10">
    <name type="scientific">Talaromyces amestolkiae</name>
    <dbReference type="NCBI Taxonomy" id="1196081"/>
    <lineage>
        <taxon>Eukaryota</taxon>
        <taxon>Fungi</taxon>
        <taxon>Dikarya</taxon>
        <taxon>Ascomycota</taxon>
        <taxon>Pezizomycotina</taxon>
        <taxon>Eurotiomycetes</taxon>
        <taxon>Eurotiomycetidae</taxon>
        <taxon>Eurotiales</taxon>
        <taxon>Trichocomaceae</taxon>
        <taxon>Talaromyces</taxon>
        <taxon>Talaromyces sect. Talaromyces</taxon>
    </lineage>
</organism>
<evidence type="ECO:0000256" key="2">
    <source>
        <dbReference type="ARBA" id="ARBA00022448"/>
    </source>
</evidence>
<dbReference type="Pfam" id="PF07690">
    <property type="entry name" value="MFS_1"/>
    <property type="match status" value="1"/>
</dbReference>
<dbReference type="EMBL" id="MIKG01000019">
    <property type="protein sequence ID" value="RAO72343.1"/>
    <property type="molecule type" value="Genomic_DNA"/>
</dbReference>
<comment type="caution">
    <text evidence="9">The sequence shown here is derived from an EMBL/GenBank/DDBJ whole genome shotgun (WGS) entry which is preliminary data.</text>
</comment>
<feature type="transmembrane region" description="Helical" evidence="7">
    <location>
        <begin position="258"/>
        <end position="276"/>
    </location>
</feature>
<feature type="region of interest" description="Disordered" evidence="6">
    <location>
        <begin position="451"/>
        <end position="486"/>
    </location>
</feature>
<name>A0A364L994_TALAM</name>
<evidence type="ECO:0000256" key="4">
    <source>
        <dbReference type="ARBA" id="ARBA00022989"/>
    </source>
</evidence>
<comment type="subcellular location">
    <subcellularLocation>
        <location evidence="1">Membrane</location>
        <topology evidence="1">Multi-pass membrane protein</topology>
    </subcellularLocation>
</comment>
<keyword evidence="2" id="KW-0813">Transport</keyword>
<feature type="transmembrane region" description="Helical" evidence="7">
    <location>
        <begin position="30"/>
        <end position="48"/>
    </location>
</feature>
<keyword evidence="3 7" id="KW-0812">Transmembrane</keyword>
<protein>
    <recommendedName>
        <fullName evidence="8">Major facilitator superfamily (MFS) profile domain-containing protein</fullName>
    </recommendedName>
</protein>
<dbReference type="InterPro" id="IPR020846">
    <property type="entry name" value="MFS_dom"/>
</dbReference>